<organism evidence="2 3">
    <name type="scientific">Psychromarinibacter sediminicola</name>
    <dbReference type="NCBI Taxonomy" id="3033385"/>
    <lineage>
        <taxon>Bacteria</taxon>
        <taxon>Pseudomonadati</taxon>
        <taxon>Pseudomonadota</taxon>
        <taxon>Alphaproteobacteria</taxon>
        <taxon>Rhodobacterales</taxon>
        <taxon>Paracoccaceae</taxon>
        <taxon>Psychromarinibacter</taxon>
    </lineage>
</organism>
<keyword evidence="1" id="KW-0812">Transmembrane</keyword>
<feature type="transmembrane region" description="Helical" evidence="1">
    <location>
        <begin position="163"/>
        <end position="186"/>
    </location>
</feature>
<keyword evidence="1" id="KW-0472">Membrane</keyword>
<proteinExistence type="predicted"/>
<name>A0AAE3T6K6_9RHOB</name>
<evidence type="ECO:0008006" key="4">
    <source>
        <dbReference type="Google" id="ProtNLM"/>
    </source>
</evidence>
<comment type="caution">
    <text evidence="2">The sequence shown here is derived from an EMBL/GenBank/DDBJ whole genome shotgun (WGS) entry which is preliminary data.</text>
</comment>
<dbReference type="Proteomes" id="UP001220964">
    <property type="component" value="Unassembled WGS sequence"/>
</dbReference>
<feature type="transmembrane region" description="Helical" evidence="1">
    <location>
        <begin position="101"/>
        <end position="125"/>
    </location>
</feature>
<evidence type="ECO:0000313" key="2">
    <source>
        <dbReference type="EMBL" id="MDF0599362.1"/>
    </source>
</evidence>
<evidence type="ECO:0000256" key="1">
    <source>
        <dbReference type="SAM" id="Phobius"/>
    </source>
</evidence>
<keyword evidence="1" id="KW-1133">Transmembrane helix</keyword>
<sequence length="234" mass="24720">MATASGISEFARRLATALLTICAFAAAGRASWPVVALLQAAAVAAYALIPHRPRPPGAFTYDRMTSQVVPDWLGFVLSALFAAIPVWAARAEPGWGAVHPSAALLWPMAALCSAFWLIGAVYAAWWLRIDDHGLTVHSARAERRVVFADIRAATRGQKALPRWMIALAPALVGAGRFGAAGALLLARPRNGLTLHLADGTRLTIAEDALGAGLRALHKALASHGIPDNNERTAT</sequence>
<evidence type="ECO:0000313" key="3">
    <source>
        <dbReference type="Proteomes" id="UP001220964"/>
    </source>
</evidence>
<dbReference type="RefSeq" id="WP_275565506.1">
    <property type="nucleotide sequence ID" value="NZ_JARGYC010000002.1"/>
</dbReference>
<dbReference type="EMBL" id="JARGYC010000002">
    <property type="protein sequence ID" value="MDF0599362.1"/>
    <property type="molecule type" value="Genomic_DNA"/>
</dbReference>
<dbReference type="AlphaFoldDB" id="A0AAE3T6K6"/>
<feature type="transmembrane region" description="Helical" evidence="1">
    <location>
        <begin position="69"/>
        <end position="89"/>
    </location>
</feature>
<protein>
    <recommendedName>
        <fullName evidence="4">PH domain-containing protein</fullName>
    </recommendedName>
</protein>
<keyword evidence="3" id="KW-1185">Reference proteome</keyword>
<accession>A0AAE3T6K6</accession>
<reference evidence="2" key="1">
    <citation type="submission" date="2023-03" db="EMBL/GenBank/DDBJ databases">
        <title>Multiphase analysis and comparison of six strains from genera Psychromarinibacter, Lutimaribacter, and Maritimibacter, including a novel species: Psychromarinibacter sediminicola sp. nov.</title>
        <authorList>
            <person name="Wang Y.-H."/>
            <person name="Ye M.-Q."/>
            <person name="Du Z.-J."/>
        </authorList>
    </citation>
    <scope>NUCLEOTIDE SEQUENCE</scope>
    <source>
        <strain evidence="2">C21-152</strain>
    </source>
</reference>
<gene>
    <name evidence="2" type="ORF">P1J78_01325</name>
</gene>